<sequence length="994" mass="112984">MLSSLRYSSARCRVSLACRYQTKPCAGNPRCAIPIQSKSAVGFWKCDTFGDQRALPIRSTRCVSTDTNTPSIDPTTLSTIDHVTKDTNPRTATEDLYEKLEHTSLSLLTQTPISLSHQTDIVKVLEAWKLLLPKLQELDEIPDRTLPTNQCSAAISRMQDLYELWKRRPIVTNRPFQIMLEVFAHTPTISDNSNARGMAALQVLEDWNRSFMGDMELEPRRTDYHLVLHAFGNQPLSLSSAYIEPTTAAQPGEVAQEIMTQLVAWGVTMKPTAETYQLAIRCLTRGIQQLTTSWDNERDTEVMSNVEQLQHTVREYASRLINLTVSSGSSSSMTIWLGLSDAFQAMHVPVDRFEEDGPKRIQDADWYRQTLPVWKQALIESRRALDRRILRENMDRTCKALLLLHERYLEPAEQITAIRDTLEELKGLYTSLPSAEHYCIAINSLTSMKESVAKKFALDLAVGMEKQHRRKFDSSQSDGCLDSEEMVKSWNLLMTVYMQVGELSKVLDLWKEMTVNKIPRNSLSLFLVLKVLAQQETSQSANQATSILFKYLSMDRKPFEPTAEHFRCVMMAWCNSRDRHAASQCQRVFDRMLQYSAESRKQSRSDGTEKPTLEPHALHFTALIKTLGYSRRPDAAKKVSALLVEMLELGLDPDLQTYTSFFSALSHTKSLQGAEEAQEWYDKLQKECSKVVLNVHCYASVMFAWTKSGAVDAPERCRAIFDELWRAYLSTPASEEGDLRPTSAVYRALMEAWASSGRAQAPDEVDALLSLMEKKAEQGLIDPPDKKVYALVMATHWKHNDRNAVAKVQDVYSRMTASYEMGNIAAKPDAHCQTILMNAWAKSDVPERAKIVLDLLREMFQAYSQGDLDMQPNAYALAAVLNACAFVDKDNETLRRQAVQIALTAFNDFSNSELEGTNPFIYCYLFRVLGHQVDDMVERTRLASVIFQRCCQEGFVDDQVIKMMRRYVPVLYKKIPLDGKNKPRLPIGWTRQLD</sequence>
<dbReference type="Gene3D" id="1.25.40.10">
    <property type="entry name" value="Tetratricopeptide repeat domain"/>
    <property type="match status" value="3"/>
</dbReference>
<dbReference type="InParanoid" id="B7G4L3"/>
<reference evidence="3" key="2">
    <citation type="submission" date="2008-08" db="EMBL/GenBank/DDBJ databases">
        <authorList>
            <consortium name="Diatom Consortium"/>
            <person name="Grigoriev I."/>
            <person name="Grimwood J."/>
            <person name="Kuo A."/>
            <person name="Otillar R.P."/>
            <person name="Salamov A."/>
            <person name="Detter J.C."/>
            <person name="Lindquist E."/>
            <person name="Shapiro H."/>
            <person name="Lucas S."/>
            <person name="Glavina del Rio T."/>
            <person name="Pitluck S."/>
            <person name="Rokhsar D."/>
            <person name="Bowler C."/>
        </authorList>
    </citation>
    <scope>GENOME REANNOTATION</scope>
    <source>
        <strain evidence="3">CCAP 1055/1</strain>
    </source>
</reference>
<dbReference type="Pfam" id="PF01535">
    <property type="entry name" value="PPR"/>
    <property type="match status" value="1"/>
</dbReference>
<dbReference type="PANTHER" id="PTHR47447:SF23">
    <property type="entry name" value="PENTACOTRIPEPTIDE-REPEAT REGION OF PRORP DOMAIN-CONTAINING PROTEIN"/>
    <property type="match status" value="1"/>
</dbReference>
<dbReference type="STRING" id="556484.B7G4L3"/>
<dbReference type="GeneID" id="7202707"/>
<dbReference type="PANTHER" id="PTHR47447">
    <property type="entry name" value="OS03G0856100 PROTEIN"/>
    <property type="match status" value="1"/>
</dbReference>
<dbReference type="eggNOG" id="KOG4197">
    <property type="taxonomic scope" value="Eukaryota"/>
</dbReference>
<reference evidence="2 3" key="1">
    <citation type="journal article" date="2008" name="Nature">
        <title>The Phaeodactylum genome reveals the evolutionary history of diatom genomes.</title>
        <authorList>
            <person name="Bowler C."/>
            <person name="Allen A.E."/>
            <person name="Badger J.H."/>
            <person name="Grimwood J."/>
            <person name="Jabbari K."/>
            <person name="Kuo A."/>
            <person name="Maheswari U."/>
            <person name="Martens C."/>
            <person name="Maumus F."/>
            <person name="Otillar R.P."/>
            <person name="Rayko E."/>
            <person name="Salamov A."/>
            <person name="Vandepoele K."/>
            <person name="Beszteri B."/>
            <person name="Gruber A."/>
            <person name="Heijde M."/>
            <person name="Katinka M."/>
            <person name="Mock T."/>
            <person name="Valentin K."/>
            <person name="Verret F."/>
            <person name="Berges J.A."/>
            <person name="Brownlee C."/>
            <person name="Cadoret J.P."/>
            <person name="Chiovitti A."/>
            <person name="Choi C.J."/>
            <person name="Coesel S."/>
            <person name="De Martino A."/>
            <person name="Detter J.C."/>
            <person name="Durkin C."/>
            <person name="Falciatore A."/>
            <person name="Fournet J."/>
            <person name="Haruta M."/>
            <person name="Huysman M.J."/>
            <person name="Jenkins B.D."/>
            <person name="Jiroutova K."/>
            <person name="Jorgensen R.E."/>
            <person name="Joubert Y."/>
            <person name="Kaplan A."/>
            <person name="Kroger N."/>
            <person name="Kroth P.G."/>
            <person name="La Roche J."/>
            <person name="Lindquist E."/>
            <person name="Lommer M."/>
            <person name="Martin-Jezequel V."/>
            <person name="Lopez P.J."/>
            <person name="Lucas S."/>
            <person name="Mangogna M."/>
            <person name="McGinnis K."/>
            <person name="Medlin L.K."/>
            <person name="Montsant A."/>
            <person name="Oudot-Le Secq M.P."/>
            <person name="Napoli C."/>
            <person name="Obornik M."/>
            <person name="Parker M.S."/>
            <person name="Petit J.L."/>
            <person name="Porcel B.M."/>
            <person name="Poulsen N."/>
            <person name="Robison M."/>
            <person name="Rychlewski L."/>
            <person name="Rynearson T.A."/>
            <person name="Schmutz J."/>
            <person name="Shapiro H."/>
            <person name="Siaut M."/>
            <person name="Stanley M."/>
            <person name="Sussman M.R."/>
            <person name="Taylor A.R."/>
            <person name="Vardi A."/>
            <person name="von Dassow P."/>
            <person name="Vyverman W."/>
            <person name="Willis A."/>
            <person name="Wyrwicz L.S."/>
            <person name="Rokhsar D.S."/>
            <person name="Weissenbach J."/>
            <person name="Armbrust E.V."/>
            <person name="Green B.R."/>
            <person name="Van de Peer Y."/>
            <person name="Grigoriev I.V."/>
        </authorList>
    </citation>
    <scope>NUCLEOTIDE SEQUENCE [LARGE SCALE GENOMIC DNA]</scope>
    <source>
        <strain evidence="2 3">CCAP 1055/1</strain>
    </source>
</reference>
<dbReference type="AlphaFoldDB" id="B7G4L3"/>
<evidence type="ECO:0000256" key="1">
    <source>
        <dbReference type="ARBA" id="ARBA00022737"/>
    </source>
</evidence>
<dbReference type="RefSeq" id="XP_002182092.1">
    <property type="nucleotide sequence ID" value="XM_002182056.1"/>
</dbReference>
<dbReference type="PaxDb" id="2850-Phatr47702"/>
<organism evidence="2 3">
    <name type="scientific">Phaeodactylum tricornutum (strain CCAP 1055/1)</name>
    <dbReference type="NCBI Taxonomy" id="556484"/>
    <lineage>
        <taxon>Eukaryota</taxon>
        <taxon>Sar</taxon>
        <taxon>Stramenopiles</taxon>
        <taxon>Ochrophyta</taxon>
        <taxon>Bacillariophyta</taxon>
        <taxon>Bacillariophyceae</taxon>
        <taxon>Bacillariophycidae</taxon>
        <taxon>Naviculales</taxon>
        <taxon>Phaeodactylaceae</taxon>
        <taxon>Phaeodactylum</taxon>
    </lineage>
</organism>
<evidence type="ECO:0000313" key="3">
    <source>
        <dbReference type="Proteomes" id="UP000000759"/>
    </source>
</evidence>
<dbReference type="OrthoDB" id="41940at2759"/>
<dbReference type="Proteomes" id="UP000000759">
    <property type="component" value="Chromosome 14"/>
</dbReference>
<gene>
    <name evidence="2" type="ORF">PHATRDRAFT_47702</name>
</gene>
<dbReference type="InterPro" id="IPR002885">
    <property type="entry name" value="PPR_rpt"/>
</dbReference>
<accession>B7G4L3</accession>
<evidence type="ECO:0000313" key="2">
    <source>
        <dbReference type="EMBL" id="EEC46632.1"/>
    </source>
</evidence>
<proteinExistence type="predicted"/>
<keyword evidence="1" id="KW-0677">Repeat</keyword>
<dbReference type="InterPro" id="IPR011990">
    <property type="entry name" value="TPR-like_helical_dom_sf"/>
</dbReference>
<dbReference type="EMBL" id="CM000616">
    <property type="protein sequence ID" value="EEC46632.1"/>
    <property type="molecule type" value="Genomic_DNA"/>
</dbReference>
<name>B7G4L3_PHATC</name>
<dbReference type="HOGENOM" id="CLU_301006_0_0_1"/>
<keyword evidence="3" id="KW-1185">Reference proteome</keyword>
<dbReference type="NCBIfam" id="TIGR00756">
    <property type="entry name" value="PPR"/>
    <property type="match status" value="1"/>
</dbReference>
<protein>
    <submittedName>
        <fullName evidence="2">Uncharacterized protein</fullName>
    </submittedName>
</protein>
<dbReference type="KEGG" id="pti:PHATRDRAFT_47702"/>